<evidence type="ECO:0000313" key="1">
    <source>
        <dbReference type="EMBL" id="MBX55854.1"/>
    </source>
</evidence>
<name>A0A2P2PMA2_RHIMU</name>
<organism evidence="1">
    <name type="scientific">Rhizophora mucronata</name>
    <name type="common">Asiatic mangrove</name>
    <dbReference type="NCBI Taxonomy" id="61149"/>
    <lineage>
        <taxon>Eukaryota</taxon>
        <taxon>Viridiplantae</taxon>
        <taxon>Streptophyta</taxon>
        <taxon>Embryophyta</taxon>
        <taxon>Tracheophyta</taxon>
        <taxon>Spermatophyta</taxon>
        <taxon>Magnoliopsida</taxon>
        <taxon>eudicotyledons</taxon>
        <taxon>Gunneridae</taxon>
        <taxon>Pentapetalae</taxon>
        <taxon>rosids</taxon>
        <taxon>fabids</taxon>
        <taxon>Malpighiales</taxon>
        <taxon>Rhizophoraceae</taxon>
        <taxon>Rhizophora</taxon>
    </lineage>
</organism>
<reference evidence="1" key="1">
    <citation type="submission" date="2018-02" db="EMBL/GenBank/DDBJ databases">
        <title>Rhizophora mucronata_Transcriptome.</title>
        <authorList>
            <person name="Meera S.P."/>
            <person name="Sreeshan A."/>
            <person name="Augustine A."/>
        </authorList>
    </citation>
    <scope>NUCLEOTIDE SEQUENCE</scope>
    <source>
        <tissue evidence="1">Leaf</tissue>
    </source>
</reference>
<protein>
    <submittedName>
        <fullName evidence="1">Uncharacterized protein</fullName>
    </submittedName>
</protein>
<dbReference type="AlphaFoldDB" id="A0A2P2PMA2"/>
<proteinExistence type="predicted"/>
<dbReference type="EMBL" id="GGEC01075370">
    <property type="protein sequence ID" value="MBX55854.1"/>
    <property type="molecule type" value="Transcribed_RNA"/>
</dbReference>
<sequence length="63" mass="7225">MKADGGWEGYYMLVIILLYDSQNLLRCSIVSCLSGLPLFFSLIEITFLTRHILQKPCLWILCA</sequence>
<accession>A0A2P2PMA2</accession>